<evidence type="ECO:0000313" key="8">
    <source>
        <dbReference type="Proteomes" id="UP000191004"/>
    </source>
</evidence>
<evidence type="ECO:0000256" key="2">
    <source>
        <dbReference type="ARBA" id="ARBA00022630"/>
    </source>
</evidence>
<keyword evidence="2" id="KW-0285">Flavoprotein</keyword>
<dbReference type="InterPro" id="IPR036318">
    <property type="entry name" value="FAD-bd_PCMH-like_sf"/>
</dbReference>
<feature type="domain" description="FAD-binding PCMH-type" evidence="6">
    <location>
        <begin position="82"/>
        <end position="252"/>
    </location>
</feature>
<dbReference type="Gene3D" id="3.30.465.10">
    <property type="match status" value="1"/>
</dbReference>
<dbReference type="Gene3D" id="3.30.43.10">
    <property type="entry name" value="Uridine Diphospho-n-acetylenolpyruvylglucosamine Reductase, domain 2"/>
    <property type="match status" value="1"/>
</dbReference>
<dbReference type="InterPro" id="IPR012951">
    <property type="entry name" value="BBE"/>
</dbReference>
<evidence type="ECO:0000259" key="6">
    <source>
        <dbReference type="PROSITE" id="PS51387"/>
    </source>
</evidence>
<dbReference type="InterPro" id="IPR006094">
    <property type="entry name" value="Oxid_FAD_bind_N"/>
</dbReference>
<keyword evidence="4" id="KW-0560">Oxidoreductase</keyword>
<dbReference type="AlphaFoldDB" id="A0A1T3CYZ6"/>
<feature type="chain" id="PRO_5012481912" evidence="5">
    <location>
        <begin position="27"/>
        <end position="489"/>
    </location>
</feature>
<dbReference type="InterPro" id="IPR016166">
    <property type="entry name" value="FAD-bd_PCMH"/>
</dbReference>
<dbReference type="InterPro" id="IPR050416">
    <property type="entry name" value="FAD-linked_Oxidoreductase"/>
</dbReference>
<dbReference type="Pfam" id="PF08031">
    <property type="entry name" value="BBE"/>
    <property type="match status" value="1"/>
</dbReference>
<keyword evidence="3" id="KW-0274">FAD</keyword>
<dbReference type="OrthoDB" id="415825at2759"/>
<dbReference type="PROSITE" id="PS51387">
    <property type="entry name" value="FAD_PCMH"/>
    <property type="match status" value="1"/>
</dbReference>
<evidence type="ECO:0000256" key="5">
    <source>
        <dbReference type="SAM" id="SignalP"/>
    </source>
</evidence>
<dbReference type="Gene3D" id="3.40.462.20">
    <property type="match status" value="1"/>
</dbReference>
<dbReference type="PANTHER" id="PTHR42973:SF8">
    <property type="entry name" value="FAD-BINDING PCMH-TYPE DOMAIN-CONTAINING PROTEIN"/>
    <property type="match status" value="1"/>
</dbReference>
<dbReference type="GO" id="GO:0071949">
    <property type="term" value="F:FAD binding"/>
    <property type="evidence" value="ECO:0007669"/>
    <property type="project" value="InterPro"/>
</dbReference>
<sequence>MKLRAHNLLANLLVLGLALFPALTSSSPIIPHYFRAVDVSRAITPKQVESDLGKALSQGTLIFGPSSRAFTNATERWNTRSMPADIQVVIEVAQESDVATVVKYCYQNSIDFLAYTRGHGSTNTLSKFRGIEINLSKLTNITIQPDKKSALLQGGVYADLVIKTIWSQGYIAPTGSNGCVGFFGPALGGGLGRYQGQYGLISDNFVSLNVVLANGTAITVNATSNNDLFWAMKGAGHNFGIVTSGYIKVYPKKANTWHCHNYVWSQDKLEKIFGELNKFQGLGQIPTLMGVNFGQFSIEPNISKTEAVIIWSFAYDGPAADAEKLLAPFNAIPAISSTKGDVSYSELLTYNITSQREIYNLFNQQIAQNPGLAPGARVFFEGYSSKTTQLIDHASSSYPHRDEYLLVFFAVATPPALETFSRSWADKTLAIWRAGQPGRRPATYVNYAVGSEPLESIYGYDGQLPRLRALKSKYDPLNEFRWYNPIIAY</sequence>
<dbReference type="PANTHER" id="PTHR42973">
    <property type="entry name" value="BINDING OXIDOREDUCTASE, PUTATIVE (AFU_ORTHOLOGUE AFUA_1G17690)-RELATED"/>
    <property type="match status" value="1"/>
</dbReference>
<comment type="caution">
    <text evidence="7">The sequence shown here is derived from an EMBL/GenBank/DDBJ whole genome shotgun (WGS) entry which is preliminary data.</text>
</comment>
<organism evidence="7 8">
    <name type="scientific">Trichoderma guizhouense</name>
    <dbReference type="NCBI Taxonomy" id="1491466"/>
    <lineage>
        <taxon>Eukaryota</taxon>
        <taxon>Fungi</taxon>
        <taxon>Dikarya</taxon>
        <taxon>Ascomycota</taxon>
        <taxon>Pezizomycotina</taxon>
        <taxon>Sordariomycetes</taxon>
        <taxon>Hypocreomycetidae</taxon>
        <taxon>Hypocreales</taxon>
        <taxon>Hypocreaceae</taxon>
        <taxon>Trichoderma</taxon>
    </lineage>
</organism>
<evidence type="ECO:0000256" key="4">
    <source>
        <dbReference type="ARBA" id="ARBA00023002"/>
    </source>
</evidence>
<dbReference type="Proteomes" id="UP000191004">
    <property type="component" value="Unassembled WGS sequence"/>
</dbReference>
<accession>A0A1T3CYZ6</accession>
<evidence type="ECO:0000256" key="1">
    <source>
        <dbReference type="ARBA" id="ARBA00005466"/>
    </source>
</evidence>
<dbReference type="InterPro" id="IPR016167">
    <property type="entry name" value="FAD-bd_PCMH_sub1"/>
</dbReference>
<keyword evidence="8" id="KW-1185">Reference proteome</keyword>
<dbReference type="SUPFAM" id="SSF56176">
    <property type="entry name" value="FAD-binding/transporter-associated domain-like"/>
    <property type="match status" value="1"/>
</dbReference>
<name>A0A1T3CYZ6_9HYPO</name>
<protein>
    <submittedName>
        <fullName evidence="7">FAD-binding domain and SignalP-predicted secretion signal</fullName>
    </submittedName>
</protein>
<evidence type="ECO:0000313" key="7">
    <source>
        <dbReference type="EMBL" id="OPB46329.1"/>
    </source>
</evidence>
<reference evidence="7 8" key="1">
    <citation type="submission" date="2016-04" db="EMBL/GenBank/DDBJ databases">
        <title>Multiple horizontal gene transfer events from other fungi enriched the ability of the initially mycotrophic fungus Trichoderma (Ascomycota) to feed on dead plant biomass.</title>
        <authorList>
            <person name="Atanasova L."/>
            <person name="Chenthamara K."/>
            <person name="Zhang J."/>
            <person name="Grujic M."/>
            <person name="Henrissat B."/>
            <person name="Kuo A."/>
            <person name="Aertz A."/>
            <person name="Salamov A."/>
            <person name="Lipzen A."/>
            <person name="Labutti K."/>
            <person name="Barry K."/>
            <person name="Miao Y."/>
            <person name="Rahimi M.J."/>
            <person name="Shen Q."/>
            <person name="Grigoriev I.V."/>
            <person name="Kubicek C.P."/>
            <person name="Druzhinina I.S."/>
        </authorList>
    </citation>
    <scope>NUCLEOTIDE SEQUENCE [LARGE SCALE GENOMIC DNA]</scope>
    <source>
        <strain evidence="7 8">NJAU 4742</strain>
    </source>
</reference>
<evidence type="ECO:0000256" key="3">
    <source>
        <dbReference type="ARBA" id="ARBA00022827"/>
    </source>
</evidence>
<proteinExistence type="inferred from homology"/>
<dbReference type="EMBL" id="LVVK01000003">
    <property type="protein sequence ID" value="OPB46329.1"/>
    <property type="molecule type" value="Genomic_DNA"/>
</dbReference>
<keyword evidence="5" id="KW-0732">Signal</keyword>
<feature type="signal peptide" evidence="5">
    <location>
        <begin position="1"/>
        <end position="26"/>
    </location>
</feature>
<dbReference type="InterPro" id="IPR016169">
    <property type="entry name" value="FAD-bd_PCMH_sub2"/>
</dbReference>
<dbReference type="GO" id="GO:0016491">
    <property type="term" value="F:oxidoreductase activity"/>
    <property type="evidence" value="ECO:0007669"/>
    <property type="project" value="UniProtKB-KW"/>
</dbReference>
<comment type="similarity">
    <text evidence="1">Belongs to the oxygen-dependent FAD-linked oxidoreductase family.</text>
</comment>
<gene>
    <name evidence="7" type="ORF">A0O28_0064500</name>
</gene>
<dbReference type="Pfam" id="PF01565">
    <property type="entry name" value="FAD_binding_4"/>
    <property type="match status" value="1"/>
</dbReference>